<organism evidence="1 2">
    <name type="scientific">Candidatus Methylomirabilis lanthanidiphila</name>
    <dbReference type="NCBI Taxonomy" id="2211376"/>
    <lineage>
        <taxon>Bacteria</taxon>
        <taxon>Candidatus Methylomirabilota</taxon>
        <taxon>Candidatus Methylomirabilia</taxon>
        <taxon>Candidatus Methylomirabilales</taxon>
        <taxon>Candidatus Methylomirabilaceae</taxon>
        <taxon>Candidatus Methylomirabilis</taxon>
    </lineage>
</organism>
<evidence type="ECO:0000313" key="2">
    <source>
        <dbReference type="Proteomes" id="UP000334340"/>
    </source>
</evidence>
<proteinExistence type="predicted"/>
<reference evidence="1 2" key="1">
    <citation type="submission" date="2019-07" db="EMBL/GenBank/DDBJ databases">
        <authorList>
            <person name="Cremers G."/>
        </authorList>
    </citation>
    <scope>NUCLEOTIDE SEQUENCE [LARGE SCALE GENOMIC DNA]</scope>
</reference>
<dbReference type="Proteomes" id="UP000334340">
    <property type="component" value="Unassembled WGS sequence"/>
</dbReference>
<name>A0A564ZKV6_9BACT</name>
<accession>A0A564ZKV6</accession>
<evidence type="ECO:0008006" key="3">
    <source>
        <dbReference type="Google" id="ProtNLM"/>
    </source>
</evidence>
<evidence type="ECO:0000313" key="1">
    <source>
        <dbReference type="EMBL" id="VUZ85282.1"/>
    </source>
</evidence>
<sequence>MQKKLTVTIDERVYAGLHRVAGRRRISRFVESLVRPHVIGKDLETAYRQMAQEEAREAEALEWAEATVGDVADEAR</sequence>
<protein>
    <recommendedName>
        <fullName evidence="3">Addiction module antitoxin</fullName>
    </recommendedName>
</protein>
<gene>
    <name evidence="1" type="ORF">MELA_01664</name>
</gene>
<dbReference type="AlphaFoldDB" id="A0A564ZKV6"/>
<keyword evidence="2" id="KW-1185">Reference proteome</keyword>
<dbReference type="EMBL" id="CABIKM010000025">
    <property type="protein sequence ID" value="VUZ85282.1"/>
    <property type="molecule type" value="Genomic_DNA"/>
</dbReference>